<organism evidence="7 8">
    <name type="scientific">Zea mays</name>
    <name type="common">Maize</name>
    <dbReference type="NCBI Taxonomy" id="4577"/>
    <lineage>
        <taxon>Eukaryota</taxon>
        <taxon>Viridiplantae</taxon>
        <taxon>Streptophyta</taxon>
        <taxon>Embryophyta</taxon>
        <taxon>Tracheophyta</taxon>
        <taxon>Spermatophyta</taxon>
        <taxon>Magnoliopsida</taxon>
        <taxon>Liliopsida</taxon>
        <taxon>Poales</taxon>
        <taxon>Poaceae</taxon>
        <taxon>PACMAD clade</taxon>
        <taxon>Panicoideae</taxon>
        <taxon>Andropogonodae</taxon>
        <taxon>Andropogoneae</taxon>
        <taxon>Tripsacinae</taxon>
        <taxon>Zea</taxon>
    </lineage>
</organism>
<dbReference type="GO" id="GO:0016787">
    <property type="term" value="F:hydrolase activity"/>
    <property type="evidence" value="ECO:0007669"/>
    <property type="project" value="UniProtKB-KW"/>
</dbReference>
<feature type="region of interest" description="Disordered" evidence="6">
    <location>
        <begin position="1"/>
        <end position="81"/>
    </location>
</feature>
<evidence type="ECO:0000256" key="6">
    <source>
        <dbReference type="SAM" id="MobiDB-lite"/>
    </source>
</evidence>
<name>A0A804PXJ1_MAIZE</name>
<reference evidence="8" key="1">
    <citation type="journal article" date="2009" name="Science">
        <title>The B73 maize genome: complexity, diversity, and dynamics.</title>
        <authorList>
            <person name="Schnable P.S."/>
            <person name="Ware D."/>
            <person name="Fulton R.S."/>
            <person name="Stein J.C."/>
            <person name="Wei F."/>
            <person name="Pasternak S."/>
            <person name="Liang C."/>
            <person name="Zhang J."/>
            <person name="Fulton L."/>
            <person name="Graves T.A."/>
            <person name="Minx P."/>
            <person name="Reily A.D."/>
            <person name="Courtney L."/>
            <person name="Kruchowski S.S."/>
            <person name="Tomlinson C."/>
            <person name="Strong C."/>
            <person name="Delehaunty K."/>
            <person name="Fronick C."/>
            <person name="Courtney B."/>
            <person name="Rock S.M."/>
            <person name="Belter E."/>
            <person name="Du F."/>
            <person name="Kim K."/>
            <person name="Abbott R.M."/>
            <person name="Cotton M."/>
            <person name="Levy A."/>
            <person name="Marchetto P."/>
            <person name="Ochoa K."/>
            <person name="Jackson S.M."/>
            <person name="Gillam B."/>
            <person name="Chen W."/>
            <person name="Yan L."/>
            <person name="Higginbotham J."/>
            <person name="Cardenas M."/>
            <person name="Waligorski J."/>
            <person name="Applebaum E."/>
            <person name="Phelps L."/>
            <person name="Falcone J."/>
            <person name="Kanchi K."/>
            <person name="Thane T."/>
            <person name="Scimone A."/>
            <person name="Thane N."/>
            <person name="Henke J."/>
            <person name="Wang T."/>
            <person name="Ruppert J."/>
            <person name="Shah N."/>
            <person name="Rotter K."/>
            <person name="Hodges J."/>
            <person name="Ingenthron E."/>
            <person name="Cordes M."/>
            <person name="Kohlberg S."/>
            <person name="Sgro J."/>
            <person name="Delgado B."/>
            <person name="Mead K."/>
            <person name="Chinwalla A."/>
            <person name="Leonard S."/>
            <person name="Crouse K."/>
            <person name="Collura K."/>
            <person name="Kudrna D."/>
            <person name="Currie J."/>
            <person name="He R."/>
            <person name="Angelova A."/>
            <person name="Rajasekar S."/>
            <person name="Mueller T."/>
            <person name="Lomeli R."/>
            <person name="Scara G."/>
            <person name="Ko A."/>
            <person name="Delaney K."/>
            <person name="Wissotski M."/>
            <person name="Lopez G."/>
            <person name="Campos D."/>
            <person name="Braidotti M."/>
            <person name="Ashley E."/>
            <person name="Golser W."/>
            <person name="Kim H."/>
            <person name="Lee S."/>
            <person name="Lin J."/>
            <person name="Dujmic Z."/>
            <person name="Kim W."/>
            <person name="Talag J."/>
            <person name="Zuccolo A."/>
            <person name="Fan C."/>
            <person name="Sebastian A."/>
            <person name="Kramer M."/>
            <person name="Spiegel L."/>
            <person name="Nascimento L."/>
            <person name="Zutavern T."/>
            <person name="Miller B."/>
            <person name="Ambroise C."/>
            <person name="Muller S."/>
            <person name="Spooner W."/>
            <person name="Narechania A."/>
            <person name="Ren L."/>
            <person name="Wei S."/>
            <person name="Kumari S."/>
            <person name="Faga B."/>
            <person name="Levy M.J."/>
            <person name="McMahan L."/>
            <person name="Van Buren P."/>
            <person name="Vaughn M.W."/>
            <person name="Ying K."/>
            <person name="Yeh C.-T."/>
            <person name="Emrich S.J."/>
            <person name="Jia Y."/>
            <person name="Kalyanaraman A."/>
            <person name="Hsia A.-P."/>
            <person name="Barbazuk W.B."/>
            <person name="Baucom R.S."/>
            <person name="Brutnell T.P."/>
            <person name="Carpita N.C."/>
            <person name="Chaparro C."/>
            <person name="Chia J.-M."/>
            <person name="Deragon J.-M."/>
            <person name="Estill J.C."/>
            <person name="Fu Y."/>
            <person name="Jeddeloh J.A."/>
            <person name="Han Y."/>
            <person name="Lee H."/>
            <person name="Li P."/>
            <person name="Lisch D.R."/>
            <person name="Liu S."/>
            <person name="Liu Z."/>
            <person name="Nagel D.H."/>
            <person name="McCann M.C."/>
            <person name="SanMiguel P."/>
            <person name="Myers A.M."/>
            <person name="Nettleton D."/>
            <person name="Nguyen J."/>
            <person name="Penning B.W."/>
            <person name="Ponnala L."/>
            <person name="Schneider K.L."/>
            <person name="Schwartz D.C."/>
            <person name="Sharma A."/>
            <person name="Soderlund C."/>
            <person name="Springer N.M."/>
            <person name="Sun Q."/>
            <person name="Wang H."/>
            <person name="Waterman M."/>
            <person name="Westerman R."/>
            <person name="Wolfgruber T.K."/>
            <person name="Yang L."/>
            <person name="Yu Y."/>
            <person name="Zhang L."/>
            <person name="Zhou S."/>
            <person name="Zhu Q."/>
            <person name="Bennetzen J.L."/>
            <person name="Dawe R.K."/>
            <person name="Jiang J."/>
            <person name="Jiang N."/>
            <person name="Presting G.G."/>
            <person name="Wessler S.R."/>
            <person name="Aluru S."/>
            <person name="Martienssen R.A."/>
            <person name="Clifton S.W."/>
            <person name="McCombie W.R."/>
            <person name="Wing R.A."/>
            <person name="Wilson R.K."/>
        </authorList>
    </citation>
    <scope>NUCLEOTIDE SEQUENCE [LARGE SCALE GENOMIC DNA]</scope>
    <source>
        <strain evidence="8">cv. B73</strain>
    </source>
</reference>
<comment type="similarity">
    <text evidence="3 5">Belongs to the pectinacetylesterase family.</text>
</comment>
<dbReference type="EC" id="3.1.1.-" evidence="5"/>
<evidence type="ECO:0000313" key="7">
    <source>
        <dbReference type="EnsemblPlants" id="Zm00001eb279800_P001"/>
    </source>
</evidence>
<feature type="compositionally biased region" description="Low complexity" evidence="6">
    <location>
        <begin position="40"/>
        <end position="55"/>
    </location>
</feature>
<keyword evidence="5" id="KW-0961">Cell wall biogenesis/degradation</keyword>
<dbReference type="Pfam" id="PF03283">
    <property type="entry name" value="PAE"/>
    <property type="match status" value="1"/>
</dbReference>
<keyword evidence="8" id="KW-1185">Reference proteome</keyword>
<reference evidence="7" key="2">
    <citation type="submission" date="2019-07" db="EMBL/GenBank/DDBJ databases">
        <authorList>
            <person name="Seetharam A."/>
            <person name="Woodhouse M."/>
            <person name="Cannon E."/>
        </authorList>
    </citation>
    <scope>NUCLEOTIDE SEQUENCE [LARGE SCALE GENOMIC DNA]</scope>
    <source>
        <strain evidence="7">cv. B73</strain>
    </source>
</reference>
<evidence type="ECO:0000256" key="3">
    <source>
        <dbReference type="ARBA" id="ARBA00005784"/>
    </source>
</evidence>
<dbReference type="InterPro" id="IPR004963">
    <property type="entry name" value="PAE/NOTUM"/>
</dbReference>
<dbReference type="GO" id="GO:0071555">
    <property type="term" value="P:cell wall organization"/>
    <property type="evidence" value="ECO:0007669"/>
    <property type="project" value="UniProtKB-KW"/>
</dbReference>
<protein>
    <recommendedName>
        <fullName evidence="5">Pectin acetylesterase</fullName>
        <ecNumber evidence="5">3.1.1.-</ecNumber>
    </recommendedName>
</protein>
<keyword evidence="5" id="KW-0378">Hydrolase</keyword>
<dbReference type="PANTHER" id="PTHR21562:SF69">
    <property type="entry name" value="PECTIN ACETYLESTERASE 9"/>
    <property type="match status" value="1"/>
</dbReference>
<dbReference type="EnsemblPlants" id="Zm00001eb279800_T001">
    <property type="protein sequence ID" value="Zm00001eb279800_P001"/>
    <property type="gene ID" value="Zm00001eb279800"/>
</dbReference>
<sequence length="384" mass="42338">MPQLPPLRRCLGSSERDHGRRVSFSTSKRGSVRPRPASPPSFSTPTSRSRRLGLSGRDDGGGAPLSASMCGPMPSPTRASVASLPTAGAVLSCRAHRASRWPTHTRSTLHPKKSACAWEERVLDVDKYAIMHCGVQVSRLHACCLSILRAYAHLRAASGLHLPRVSRSSIVVYPRVARCLHAIRDTGHLRAIWDLGWRRWQLQPERYYAMPGRRLAVMLSRSPRLAGDDPRLSIDALTSSLKPFFRHLDQVASNNSGLEIFGQFRHILASPSSDPGGHWSRCKSDLGGCSATQIATLQGLRSGMLTSLRQSESKPKAGVFINSCFAHCQSELQDTWFAPNSPSIDNKADHPRLNFKDRYPELYRDSHPTAPVVVPWMSGVITAM</sequence>
<reference evidence="7" key="3">
    <citation type="submission" date="2021-05" db="UniProtKB">
        <authorList>
            <consortium name="EnsemblPlants"/>
        </authorList>
    </citation>
    <scope>IDENTIFICATION</scope>
    <source>
        <strain evidence="7">cv. B73</strain>
    </source>
</reference>
<comment type="subcellular location">
    <subcellularLocation>
        <location evidence="2 5">Secreted</location>
        <location evidence="2 5">Cell wall</location>
    </subcellularLocation>
</comment>
<accession>A0A804PXJ1</accession>
<proteinExistence type="inferred from homology"/>
<evidence type="ECO:0000256" key="5">
    <source>
        <dbReference type="RuleBase" id="RU363114"/>
    </source>
</evidence>
<dbReference type="Gramene" id="Zm00001eb279800_T001">
    <property type="protein sequence ID" value="Zm00001eb279800_P001"/>
    <property type="gene ID" value="Zm00001eb279800"/>
</dbReference>
<evidence type="ECO:0000256" key="1">
    <source>
        <dbReference type="ARBA" id="ARBA00003534"/>
    </source>
</evidence>
<evidence type="ECO:0000313" key="8">
    <source>
        <dbReference type="Proteomes" id="UP000007305"/>
    </source>
</evidence>
<keyword evidence="5" id="KW-0964">Secreted</keyword>
<keyword evidence="4 5" id="KW-0134">Cell wall</keyword>
<dbReference type="PANTHER" id="PTHR21562">
    <property type="entry name" value="NOTUM-RELATED"/>
    <property type="match status" value="1"/>
</dbReference>
<dbReference type="Proteomes" id="UP000007305">
    <property type="component" value="Chromosome 6"/>
</dbReference>
<evidence type="ECO:0000256" key="4">
    <source>
        <dbReference type="ARBA" id="ARBA00022512"/>
    </source>
</evidence>
<evidence type="ECO:0000256" key="2">
    <source>
        <dbReference type="ARBA" id="ARBA00004191"/>
    </source>
</evidence>
<comment type="function">
    <text evidence="1 5">Hydrolyzes acetyl esters in homogalacturonan regions of pectin. In type I primary cell wall, galacturonic acid residues of pectin can be acetylated at the O-2 and O-3 positions. Decreasing the degree of acetylation of pectin gels in vitro alters their physical properties.</text>
</comment>
<dbReference type="AlphaFoldDB" id="A0A804PXJ1"/>